<proteinExistence type="predicted"/>
<dbReference type="Gene3D" id="2.60.40.10">
    <property type="entry name" value="Immunoglobulins"/>
    <property type="match status" value="1"/>
</dbReference>
<dbReference type="Proteomes" id="UP001596523">
    <property type="component" value="Unassembled WGS sequence"/>
</dbReference>
<feature type="compositionally biased region" description="Basic and acidic residues" evidence="1">
    <location>
        <begin position="13"/>
        <end position="23"/>
    </location>
</feature>
<dbReference type="EMBL" id="JBHTCF010000020">
    <property type="protein sequence ID" value="MFC7309208.1"/>
    <property type="molecule type" value="Genomic_DNA"/>
</dbReference>
<feature type="region of interest" description="Disordered" evidence="1">
    <location>
        <begin position="1"/>
        <end position="34"/>
    </location>
</feature>
<evidence type="ECO:0000256" key="1">
    <source>
        <dbReference type="SAM" id="MobiDB-lite"/>
    </source>
</evidence>
<name>A0ABW2JT96_9ACTN</name>
<evidence type="ECO:0008006" key="4">
    <source>
        <dbReference type="Google" id="ProtNLM"/>
    </source>
</evidence>
<protein>
    <recommendedName>
        <fullName evidence="4">Fibronectin type III domain-containing protein</fullName>
    </recommendedName>
</protein>
<comment type="caution">
    <text evidence="2">The sequence shown here is derived from an EMBL/GenBank/DDBJ whole genome shotgun (WGS) entry which is preliminary data.</text>
</comment>
<sequence>MHSTGPELSWPEAKPEAKPESKSAAKSGGKAGNKVVAYQVHRSSRADFKPTTATLVATLGKDTTRFKDTTAEPTPARNAAEIGRHYSYRVLAQTKGGRLLGSPALRVGVPKSGHTLRVVKADSADAARVSGVSGTALTFRGNR</sequence>
<evidence type="ECO:0000313" key="2">
    <source>
        <dbReference type="EMBL" id="MFC7309208.1"/>
    </source>
</evidence>
<organism evidence="2 3">
    <name type="scientific">Streptomyces monticola</name>
    <dbReference type="NCBI Taxonomy" id="2666263"/>
    <lineage>
        <taxon>Bacteria</taxon>
        <taxon>Bacillati</taxon>
        <taxon>Actinomycetota</taxon>
        <taxon>Actinomycetes</taxon>
        <taxon>Kitasatosporales</taxon>
        <taxon>Streptomycetaceae</taxon>
        <taxon>Streptomyces</taxon>
    </lineage>
</organism>
<dbReference type="RefSeq" id="WP_381837923.1">
    <property type="nucleotide sequence ID" value="NZ_JBHTCF010000020.1"/>
</dbReference>
<gene>
    <name evidence="2" type="ORF">ACFQVC_33995</name>
</gene>
<accession>A0ABW2JT96</accession>
<reference evidence="3" key="1">
    <citation type="journal article" date="2019" name="Int. J. Syst. Evol. Microbiol.">
        <title>The Global Catalogue of Microorganisms (GCM) 10K type strain sequencing project: providing services to taxonomists for standard genome sequencing and annotation.</title>
        <authorList>
            <consortium name="The Broad Institute Genomics Platform"/>
            <consortium name="The Broad Institute Genome Sequencing Center for Infectious Disease"/>
            <person name="Wu L."/>
            <person name="Ma J."/>
        </authorList>
    </citation>
    <scope>NUCLEOTIDE SEQUENCE [LARGE SCALE GENOMIC DNA]</scope>
    <source>
        <strain evidence="3">SYNS20</strain>
    </source>
</reference>
<dbReference type="InterPro" id="IPR013783">
    <property type="entry name" value="Ig-like_fold"/>
</dbReference>
<keyword evidence="3" id="KW-1185">Reference proteome</keyword>
<evidence type="ECO:0000313" key="3">
    <source>
        <dbReference type="Proteomes" id="UP001596523"/>
    </source>
</evidence>